<dbReference type="InterPro" id="IPR002110">
    <property type="entry name" value="Ankyrin_rpt"/>
</dbReference>
<accession>A0A835XQS9</accession>
<dbReference type="EMBL" id="JAEHOE010000091">
    <property type="protein sequence ID" value="KAG2487852.1"/>
    <property type="molecule type" value="Genomic_DNA"/>
</dbReference>
<evidence type="ECO:0000313" key="4">
    <source>
        <dbReference type="EMBL" id="KAG2487852.1"/>
    </source>
</evidence>
<keyword evidence="1" id="KW-0677">Repeat</keyword>
<name>A0A835XQS9_9CHLO</name>
<dbReference type="Proteomes" id="UP000612055">
    <property type="component" value="Unassembled WGS sequence"/>
</dbReference>
<dbReference type="OrthoDB" id="527024at2759"/>
<dbReference type="AlphaFoldDB" id="A0A835XQS9"/>
<dbReference type="GO" id="GO:0071356">
    <property type="term" value="P:cellular response to tumor necrosis factor"/>
    <property type="evidence" value="ECO:0007669"/>
    <property type="project" value="TreeGrafter"/>
</dbReference>
<organism evidence="4 5">
    <name type="scientific">Edaphochlamys debaryana</name>
    <dbReference type="NCBI Taxonomy" id="47281"/>
    <lineage>
        <taxon>Eukaryota</taxon>
        <taxon>Viridiplantae</taxon>
        <taxon>Chlorophyta</taxon>
        <taxon>core chlorophytes</taxon>
        <taxon>Chlorophyceae</taxon>
        <taxon>CS clade</taxon>
        <taxon>Chlamydomonadales</taxon>
        <taxon>Chlamydomonadales incertae sedis</taxon>
        <taxon>Edaphochlamys</taxon>
    </lineage>
</organism>
<evidence type="ECO:0000313" key="5">
    <source>
        <dbReference type="Proteomes" id="UP000612055"/>
    </source>
</evidence>
<comment type="caution">
    <text evidence="4">The sequence shown here is derived from an EMBL/GenBank/DDBJ whole genome shotgun (WGS) entry which is preliminary data.</text>
</comment>
<reference evidence="4" key="1">
    <citation type="journal article" date="2020" name="bioRxiv">
        <title>Comparative genomics of Chlamydomonas.</title>
        <authorList>
            <person name="Craig R.J."/>
            <person name="Hasan A.R."/>
            <person name="Ness R.W."/>
            <person name="Keightley P.D."/>
        </authorList>
    </citation>
    <scope>NUCLEOTIDE SEQUENCE</scope>
    <source>
        <strain evidence="4">CCAP 11/70</strain>
    </source>
</reference>
<feature type="repeat" description="ANK" evidence="3">
    <location>
        <begin position="77"/>
        <end position="109"/>
    </location>
</feature>
<dbReference type="InterPro" id="IPR036770">
    <property type="entry name" value="Ankyrin_rpt-contain_sf"/>
</dbReference>
<protein>
    <submittedName>
        <fullName evidence="4">Uncharacterized protein</fullName>
    </submittedName>
</protein>
<dbReference type="PANTHER" id="PTHR46680:SF3">
    <property type="entry name" value="NF-KAPPA-B INHIBITOR CACTUS"/>
    <property type="match status" value="1"/>
</dbReference>
<feature type="repeat" description="ANK" evidence="3">
    <location>
        <begin position="47"/>
        <end position="76"/>
    </location>
</feature>
<feature type="repeat" description="ANK" evidence="3">
    <location>
        <begin position="175"/>
        <end position="208"/>
    </location>
</feature>
<dbReference type="PANTHER" id="PTHR46680">
    <property type="entry name" value="NF-KAPPA-B INHIBITOR ALPHA"/>
    <property type="match status" value="1"/>
</dbReference>
<dbReference type="Pfam" id="PF12796">
    <property type="entry name" value="Ank_2"/>
    <property type="match status" value="2"/>
</dbReference>
<dbReference type="PRINTS" id="PR01415">
    <property type="entry name" value="ANKYRIN"/>
</dbReference>
<feature type="repeat" description="ANK" evidence="3">
    <location>
        <begin position="250"/>
        <end position="282"/>
    </location>
</feature>
<keyword evidence="5" id="KW-1185">Reference proteome</keyword>
<evidence type="ECO:0000256" key="1">
    <source>
        <dbReference type="ARBA" id="ARBA00022737"/>
    </source>
</evidence>
<dbReference type="Gene3D" id="1.25.40.20">
    <property type="entry name" value="Ankyrin repeat-containing domain"/>
    <property type="match status" value="2"/>
</dbReference>
<dbReference type="Pfam" id="PF00023">
    <property type="entry name" value="Ank"/>
    <property type="match status" value="1"/>
</dbReference>
<dbReference type="GO" id="GO:0051059">
    <property type="term" value="F:NF-kappaB binding"/>
    <property type="evidence" value="ECO:0007669"/>
    <property type="project" value="TreeGrafter"/>
</dbReference>
<dbReference type="GO" id="GO:0005829">
    <property type="term" value="C:cytosol"/>
    <property type="evidence" value="ECO:0007669"/>
    <property type="project" value="TreeGrafter"/>
</dbReference>
<dbReference type="SMART" id="SM00248">
    <property type="entry name" value="ANK"/>
    <property type="match status" value="7"/>
</dbReference>
<feature type="repeat" description="ANK" evidence="3">
    <location>
        <begin position="210"/>
        <end position="231"/>
    </location>
</feature>
<dbReference type="PROSITE" id="PS50297">
    <property type="entry name" value="ANK_REP_REGION"/>
    <property type="match status" value="6"/>
</dbReference>
<dbReference type="SUPFAM" id="SSF48403">
    <property type="entry name" value="Ankyrin repeat"/>
    <property type="match status" value="1"/>
</dbReference>
<sequence>MEPGARRADATAQLFIAAAQGLVLEVHQRLADGADINASNKKYCYCTPLHVAVRHGHLAVVEALLGAGADTEADGEDIETPLFKAITSRQLDVAKALLRAGADTEATDVHGYTPLHMAVAKGDAAGTRALLEAGANTETVNTVDHTPLWTASSSGHSHVVLELLSFGARVEGSSEAVSPLWIACWEGRSKAVVGFLLDRGADTEATNNARGWTALHAAAISGHEAIVRLLLPKRPRLGLPGANMEAADVDGATPLCAAARRGHAGVVRMLVAAGADRAAADAWPGLRHYVEAVCSANAGWP</sequence>
<proteinExistence type="predicted"/>
<evidence type="ECO:0000256" key="3">
    <source>
        <dbReference type="PROSITE-ProRule" id="PRU00023"/>
    </source>
</evidence>
<gene>
    <name evidence="4" type="ORF">HYH03_013569</name>
</gene>
<keyword evidence="2 3" id="KW-0040">ANK repeat</keyword>
<evidence type="ECO:0000256" key="2">
    <source>
        <dbReference type="ARBA" id="ARBA00023043"/>
    </source>
</evidence>
<feature type="repeat" description="ANK" evidence="3">
    <location>
        <begin position="110"/>
        <end position="142"/>
    </location>
</feature>
<dbReference type="PROSITE" id="PS50088">
    <property type="entry name" value="ANK_REPEAT"/>
    <property type="match status" value="6"/>
</dbReference>
<dbReference type="InterPro" id="IPR051070">
    <property type="entry name" value="NF-kappa-B_inhibitor"/>
</dbReference>